<dbReference type="HOGENOM" id="CLU_050659_4_0_3"/>
<dbReference type="InterPro" id="IPR041380">
    <property type="entry name" value="Acetyltransf_17"/>
</dbReference>
<proteinExistence type="predicted"/>
<dbReference type="KEGG" id="cep:Cri9333_2076"/>
<evidence type="ECO:0000313" key="3">
    <source>
        <dbReference type="Proteomes" id="UP000010472"/>
    </source>
</evidence>
<keyword evidence="2" id="KW-0808">Transferase</keyword>
<dbReference type="InterPro" id="IPR051554">
    <property type="entry name" value="Acetyltransferase_Eis"/>
</dbReference>
<dbReference type="Proteomes" id="UP000010472">
    <property type="component" value="Chromosome"/>
</dbReference>
<sequence>MKPNLEFGRILNSEELQELGAILSQCFNMPASVCQKYSQRLGQDSFRYVRQGNQIVAGLGIYQMGQWFGGKQLAMAGLAAVGVAPEYRGTGIVFELLTQTLRELYNQGVPISVLYPATQRPYRKVGYEQGGTFCNFKLPTNSIKLAISEEAVKEIRSLPMQRVSLIRPEAFYDIYRQQAIKNNGNLERNQAIWERVIEPEPNREIYAYLVGNEAQPEGYIIFKQQNENQLSQVVISDWVALTPAAAKRLWVFLGDHRSIAQEVLWHGSLNDPFVSLLAEQTYKIVSGDRWLLRVINVPKALAQRGYPVGVEAELHLEVNDELLPENHGKFVLRVSNGQGEVTQGGSGELKLNVRGLASLYTGLFTPDQLLVTGQIEGSDRALATASLLFAGSHPWMRDFF</sequence>
<accession>K9VXW0</accession>
<protein>
    <submittedName>
        <fullName evidence="2">GCN5-related N-acetyltransferase</fullName>
    </submittedName>
</protein>
<dbReference type="EMBL" id="CP003620">
    <property type="protein sequence ID" value="AFZ12953.1"/>
    <property type="molecule type" value="Genomic_DNA"/>
</dbReference>
<dbReference type="GO" id="GO:0030649">
    <property type="term" value="P:aminoglycoside antibiotic catabolic process"/>
    <property type="evidence" value="ECO:0007669"/>
    <property type="project" value="TreeGrafter"/>
</dbReference>
<dbReference type="RefSeq" id="WP_015203069.1">
    <property type="nucleotide sequence ID" value="NC_019753.1"/>
</dbReference>
<name>K9VXW0_9CYAN</name>
<dbReference type="InterPro" id="IPR000182">
    <property type="entry name" value="GNAT_dom"/>
</dbReference>
<reference evidence="2 3" key="1">
    <citation type="submission" date="2012-06" db="EMBL/GenBank/DDBJ databases">
        <title>Finished chromosome of genome of Crinalium epipsammum PCC 9333.</title>
        <authorList>
            <consortium name="US DOE Joint Genome Institute"/>
            <person name="Gugger M."/>
            <person name="Coursin T."/>
            <person name="Rippka R."/>
            <person name="Tandeau De Marsac N."/>
            <person name="Huntemann M."/>
            <person name="Wei C.-L."/>
            <person name="Han J."/>
            <person name="Detter J.C."/>
            <person name="Han C."/>
            <person name="Tapia R."/>
            <person name="Davenport K."/>
            <person name="Daligault H."/>
            <person name="Erkkila T."/>
            <person name="Gu W."/>
            <person name="Munk A.C.C."/>
            <person name="Teshima H."/>
            <person name="Xu Y."/>
            <person name="Chain P."/>
            <person name="Chen A."/>
            <person name="Krypides N."/>
            <person name="Mavromatis K."/>
            <person name="Markowitz V."/>
            <person name="Szeto E."/>
            <person name="Ivanova N."/>
            <person name="Mikhailova N."/>
            <person name="Ovchinnikova G."/>
            <person name="Pagani I."/>
            <person name="Pati A."/>
            <person name="Goodwin L."/>
            <person name="Peters L."/>
            <person name="Pitluck S."/>
            <person name="Woyke T."/>
            <person name="Kerfeld C."/>
        </authorList>
    </citation>
    <scope>NUCLEOTIDE SEQUENCE [LARGE SCALE GENOMIC DNA]</scope>
    <source>
        <strain evidence="2 3">PCC 9333</strain>
    </source>
</reference>
<dbReference type="Gene3D" id="3.30.1050.10">
    <property type="entry name" value="SCP2 sterol-binding domain"/>
    <property type="match status" value="1"/>
</dbReference>
<organism evidence="2 3">
    <name type="scientific">Crinalium epipsammum PCC 9333</name>
    <dbReference type="NCBI Taxonomy" id="1173022"/>
    <lineage>
        <taxon>Bacteria</taxon>
        <taxon>Bacillati</taxon>
        <taxon>Cyanobacteriota</taxon>
        <taxon>Cyanophyceae</taxon>
        <taxon>Gomontiellales</taxon>
        <taxon>Gomontiellaceae</taxon>
        <taxon>Crinalium</taxon>
    </lineage>
</organism>
<dbReference type="PANTHER" id="PTHR37817">
    <property type="entry name" value="N-ACETYLTRANSFERASE EIS"/>
    <property type="match status" value="1"/>
</dbReference>
<dbReference type="PROSITE" id="PS51186">
    <property type="entry name" value="GNAT"/>
    <property type="match status" value="1"/>
</dbReference>
<gene>
    <name evidence="2" type="ORF">Cri9333_2076</name>
</gene>
<evidence type="ECO:0000259" key="1">
    <source>
        <dbReference type="PROSITE" id="PS51186"/>
    </source>
</evidence>
<dbReference type="SUPFAM" id="SSF55729">
    <property type="entry name" value="Acyl-CoA N-acyltransferases (Nat)"/>
    <property type="match status" value="1"/>
</dbReference>
<keyword evidence="3" id="KW-1185">Reference proteome</keyword>
<dbReference type="eggNOG" id="COG4552">
    <property type="taxonomic scope" value="Bacteria"/>
</dbReference>
<dbReference type="SUPFAM" id="SSF55718">
    <property type="entry name" value="SCP-like"/>
    <property type="match status" value="1"/>
</dbReference>
<dbReference type="Gene3D" id="3.40.630.30">
    <property type="match status" value="2"/>
</dbReference>
<evidence type="ECO:0000313" key="2">
    <source>
        <dbReference type="EMBL" id="AFZ12953.1"/>
    </source>
</evidence>
<dbReference type="InterPro" id="IPR036527">
    <property type="entry name" value="SCP2_sterol-bd_dom_sf"/>
</dbReference>
<dbReference type="GO" id="GO:0034069">
    <property type="term" value="F:aminoglycoside N-acetyltransferase activity"/>
    <property type="evidence" value="ECO:0007669"/>
    <property type="project" value="TreeGrafter"/>
</dbReference>
<dbReference type="InterPro" id="IPR016181">
    <property type="entry name" value="Acyl_CoA_acyltransferase"/>
</dbReference>
<dbReference type="CDD" id="cd04301">
    <property type="entry name" value="NAT_SF"/>
    <property type="match status" value="1"/>
</dbReference>
<dbReference type="PANTHER" id="PTHR37817:SF1">
    <property type="entry name" value="N-ACETYLTRANSFERASE EIS"/>
    <property type="match status" value="1"/>
</dbReference>
<feature type="domain" description="N-acetyltransferase" evidence="1">
    <location>
        <begin position="6"/>
        <end position="159"/>
    </location>
</feature>
<dbReference type="Pfam" id="PF13527">
    <property type="entry name" value="Acetyltransf_9"/>
    <property type="match status" value="1"/>
</dbReference>
<dbReference type="InterPro" id="IPR025559">
    <property type="entry name" value="Eis_dom"/>
</dbReference>
<dbReference type="PATRIC" id="fig|1173022.3.peg.2239"/>
<dbReference type="STRING" id="1173022.Cri9333_2076"/>
<dbReference type="AlphaFoldDB" id="K9VXW0"/>
<dbReference type="OrthoDB" id="3498897at2"/>
<dbReference type="Pfam" id="PF17668">
    <property type="entry name" value="Acetyltransf_17"/>
    <property type="match status" value="1"/>
</dbReference>
<dbReference type="Pfam" id="PF13530">
    <property type="entry name" value="SCP2_2"/>
    <property type="match status" value="1"/>
</dbReference>